<dbReference type="RefSeq" id="WP_200613787.1">
    <property type="nucleotide sequence ID" value="NZ_JAEHHL010000021.1"/>
</dbReference>
<proteinExistence type="predicted"/>
<dbReference type="PANTHER" id="PTHR41521">
    <property type="match status" value="1"/>
</dbReference>
<evidence type="ECO:0000313" key="2">
    <source>
        <dbReference type="EMBL" id="MBK0401323.1"/>
    </source>
</evidence>
<name>A0A8J7SGX9_9RHOB</name>
<dbReference type="Pfam" id="PF07045">
    <property type="entry name" value="DUF1330"/>
    <property type="match status" value="1"/>
</dbReference>
<dbReference type="EMBL" id="JAEHHL010000021">
    <property type="protein sequence ID" value="MBK0401323.1"/>
    <property type="molecule type" value="Genomic_DNA"/>
</dbReference>
<organism evidence="2 3">
    <name type="scientific">Thermohalobaculum xanthum</name>
    <dbReference type="NCBI Taxonomy" id="2753746"/>
    <lineage>
        <taxon>Bacteria</taxon>
        <taxon>Pseudomonadati</taxon>
        <taxon>Pseudomonadota</taxon>
        <taxon>Alphaproteobacteria</taxon>
        <taxon>Rhodobacterales</taxon>
        <taxon>Paracoccaceae</taxon>
        <taxon>Thermohalobaculum</taxon>
    </lineage>
</organism>
<dbReference type="PANTHER" id="PTHR41521:SF4">
    <property type="entry name" value="BLR0684 PROTEIN"/>
    <property type="match status" value="1"/>
</dbReference>
<dbReference type="AlphaFoldDB" id="A0A8J7SGX9"/>
<evidence type="ECO:0000313" key="3">
    <source>
        <dbReference type="Proteomes" id="UP000655420"/>
    </source>
</evidence>
<protein>
    <submittedName>
        <fullName evidence="2">DUF1330 domain-containing protein</fullName>
    </submittedName>
</protein>
<feature type="domain" description="DUF1330" evidence="1">
    <location>
        <begin position="3"/>
        <end position="96"/>
    </location>
</feature>
<gene>
    <name evidence="2" type="ORF">H0I76_19190</name>
</gene>
<dbReference type="SUPFAM" id="SSF54909">
    <property type="entry name" value="Dimeric alpha+beta barrel"/>
    <property type="match status" value="1"/>
</dbReference>
<dbReference type="Gene3D" id="3.30.70.100">
    <property type="match status" value="1"/>
</dbReference>
<dbReference type="InterPro" id="IPR010753">
    <property type="entry name" value="DUF1330"/>
</dbReference>
<dbReference type="InterPro" id="IPR011008">
    <property type="entry name" value="Dimeric_a/b-barrel"/>
</dbReference>
<keyword evidence="3" id="KW-1185">Reference proteome</keyword>
<evidence type="ECO:0000259" key="1">
    <source>
        <dbReference type="Pfam" id="PF07045"/>
    </source>
</evidence>
<dbReference type="Proteomes" id="UP000655420">
    <property type="component" value="Unassembled WGS sequence"/>
</dbReference>
<reference evidence="2" key="1">
    <citation type="submission" date="2020-12" db="EMBL/GenBank/DDBJ databases">
        <title>Bacterial taxonomy.</title>
        <authorList>
            <person name="Pan X."/>
        </authorList>
    </citation>
    <scope>NUCLEOTIDE SEQUENCE</scope>
    <source>
        <strain evidence="2">M0105</strain>
    </source>
</reference>
<sequence>MAAYLIVDTKISDPAQYEEYKAKAKPILEKHGGEYLARGGALEVFEADLWHPTRLVVVRFPSMDAARAARDDPAYAEVRMIRQAAAKATLAIVEGL</sequence>
<accession>A0A8J7SGX9</accession>
<comment type="caution">
    <text evidence="2">The sequence shown here is derived from an EMBL/GenBank/DDBJ whole genome shotgun (WGS) entry which is preliminary data.</text>
</comment>